<feature type="chain" id="PRO_5002301482" evidence="1">
    <location>
        <begin position="25"/>
        <end position="204"/>
    </location>
</feature>
<dbReference type="KEGG" id="rsu:NHU_03729"/>
<dbReference type="PATRIC" id="fig|35806.4.peg.3823"/>
<dbReference type="EMBL" id="AP014800">
    <property type="protein sequence ID" value="BAQ70855.1"/>
    <property type="molecule type" value="Genomic_DNA"/>
</dbReference>
<name>A0A0D6B7R1_RHOSU</name>
<evidence type="ECO:0000313" key="2">
    <source>
        <dbReference type="EMBL" id="BAQ70855.1"/>
    </source>
</evidence>
<accession>A0A0D6B7R1</accession>
<sequence length="204" mass="22228">MTAPSSGYRLLCAGLLVFFCPAHAVEAAESLTLGFGSDSTSPVVVTHFSIEQPLMPVSPFIAASEAERRLPRMAGANVLSVPQDRHRDGAWSLSAQWVELPTGKSWRASVEIPIRELTIAFDAYELAVLFGPNGELTIGSDRIGRSPSDRRDVVTVCAERVPSADKDWKAQAGYFPELPYVMKFSHQDYLAGLEASKCPSPMEE</sequence>
<organism evidence="2 3">
    <name type="scientific">Rhodovulum sulfidophilum</name>
    <name type="common">Rhodobacter sulfidophilus</name>
    <dbReference type="NCBI Taxonomy" id="35806"/>
    <lineage>
        <taxon>Bacteria</taxon>
        <taxon>Pseudomonadati</taxon>
        <taxon>Pseudomonadota</taxon>
        <taxon>Alphaproteobacteria</taxon>
        <taxon>Rhodobacterales</taxon>
        <taxon>Paracoccaceae</taxon>
        <taxon>Rhodovulum</taxon>
    </lineage>
</organism>
<keyword evidence="1" id="KW-0732">Signal</keyword>
<protein>
    <submittedName>
        <fullName evidence="2">Uncharacterized protein</fullName>
    </submittedName>
</protein>
<feature type="signal peptide" evidence="1">
    <location>
        <begin position="1"/>
        <end position="24"/>
    </location>
</feature>
<proteinExistence type="predicted"/>
<evidence type="ECO:0000313" key="3">
    <source>
        <dbReference type="Proteomes" id="UP000064912"/>
    </source>
</evidence>
<evidence type="ECO:0000256" key="1">
    <source>
        <dbReference type="SAM" id="SignalP"/>
    </source>
</evidence>
<reference evidence="2 3" key="1">
    <citation type="submission" date="2015-02" db="EMBL/GenBank/DDBJ databases">
        <title>Genome sequene of Rhodovulum sulfidophilum DSM 2351.</title>
        <authorList>
            <person name="Nagao N."/>
        </authorList>
    </citation>
    <scope>NUCLEOTIDE SEQUENCE [LARGE SCALE GENOMIC DNA]</scope>
    <source>
        <strain evidence="2 3">DSM 2351</strain>
    </source>
</reference>
<gene>
    <name evidence="2" type="ORF">NHU_03729</name>
</gene>
<dbReference type="Proteomes" id="UP000064912">
    <property type="component" value="Chromosome"/>
</dbReference>
<dbReference type="AlphaFoldDB" id="A0A0D6B7R1"/>